<dbReference type="EMBL" id="LXQD01000326">
    <property type="protein sequence ID" value="RCJ22316.1"/>
    <property type="molecule type" value="Genomic_DNA"/>
</dbReference>
<evidence type="ECO:0000256" key="1">
    <source>
        <dbReference type="ARBA" id="ARBA00007274"/>
    </source>
</evidence>
<gene>
    <name evidence="5" type="ORF">A6770_29895</name>
</gene>
<evidence type="ECO:0000256" key="2">
    <source>
        <dbReference type="ARBA" id="ARBA00022679"/>
    </source>
</evidence>
<dbReference type="GO" id="GO:0043886">
    <property type="term" value="F:structural constituent of carboxysome shell"/>
    <property type="evidence" value="ECO:0007669"/>
    <property type="project" value="UniProtKB-ARBA"/>
</dbReference>
<dbReference type="Pfam" id="PF00132">
    <property type="entry name" value="Hexapep"/>
    <property type="match status" value="1"/>
</dbReference>
<keyword evidence="4" id="KW-0012">Acyltransferase</keyword>
<proteinExistence type="inferred from homology"/>
<dbReference type="AlphaFoldDB" id="A0A367QDN6"/>
<dbReference type="InterPro" id="IPR011004">
    <property type="entry name" value="Trimer_LpxA-like_sf"/>
</dbReference>
<dbReference type="InterPro" id="IPR018357">
    <property type="entry name" value="Hexapep_transf_CS"/>
</dbReference>
<dbReference type="GO" id="GO:0016746">
    <property type="term" value="F:acyltransferase activity"/>
    <property type="evidence" value="ECO:0007669"/>
    <property type="project" value="UniProtKB-KW"/>
</dbReference>
<dbReference type="SUPFAM" id="SSF51161">
    <property type="entry name" value="Trimeric LpxA-like enzymes"/>
    <property type="match status" value="1"/>
</dbReference>
<reference evidence="5" key="1">
    <citation type="submission" date="2016-04" db="EMBL/GenBank/DDBJ databases">
        <authorList>
            <person name="Tabuchi Yagui T.R."/>
        </authorList>
    </citation>
    <scope>NUCLEOTIDE SEQUENCE [LARGE SCALE GENOMIC DNA]</scope>
    <source>
        <strain evidence="5">NIES-26</strain>
    </source>
</reference>
<name>A0A367QDN6_9NOSO</name>
<keyword evidence="3" id="KW-0677">Repeat</keyword>
<sequence length="193" mass="21056">MNKTIDYLLQDWQINQDTSFKSRLVLLMFRLNKILVFLPIFGKIFSRPYCIFYQLIVDYILGIELPCNTKIGSNLKLIHGHGLVVNHETVIGAKCTLRHSTTIGNKKLPDGSNSASPQIGNNVDIGSNVVIIGPVKIGDNAVIGAGSVVVKDVPQSAVVAGNPARIIRLLNSTSTDLYTRDLENSSELPATLN</sequence>
<dbReference type="Gene3D" id="2.160.10.10">
    <property type="entry name" value="Hexapeptide repeat proteins"/>
    <property type="match status" value="1"/>
</dbReference>
<keyword evidence="2" id="KW-0808">Transferase</keyword>
<dbReference type="CDD" id="cd03354">
    <property type="entry name" value="LbH_SAT"/>
    <property type="match status" value="1"/>
</dbReference>
<dbReference type="Proteomes" id="UP000252107">
    <property type="component" value="Unassembled WGS sequence"/>
</dbReference>
<evidence type="ECO:0000256" key="4">
    <source>
        <dbReference type="ARBA" id="ARBA00023315"/>
    </source>
</evidence>
<organism evidence="5 6">
    <name type="scientific">Nostoc minutum NIES-26</name>
    <dbReference type="NCBI Taxonomy" id="1844469"/>
    <lineage>
        <taxon>Bacteria</taxon>
        <taxon>Bacillati</taxon>
        <taxon>Cyanobacteriota</taxon>
        <taxon>Cyanophyceae</taxon>
        <taxon>Nostocales</taxon>
        <taxon>Nostocaceae</taxon>
        <taxon>Nostoc</taxon>
    </lineage>
</organism>
<dbReference type="GO" id="GO:0031470">
    <property type="term" value="C:carboxysome"/>
    <property type="evidence" value="ECO:0007669"/>
    <property type="project" value="UniProtKB-ARBA"/>
</dbReference>
<comment type="similarity">
    <text evidence="1">Belongs to the transferase hexapeptide repeat family.</text>
</comment>
<evidence type="ECO:0000313" key="5">
    <source>
        <dbReference type="EMBL" id="RCJ22316.1"/>
    </source>
</evidence>
<dbReference type="PANTHER" id="PTHR42811">
    <property type="entry name" value="SERINE ACETYLTRANSFERASE"/>
    <property type="match status" value="1"/>
</dbReference>
<dbReference type="InterPro" id="IPR045304">
    <property type="entry name" value="LbH_SAT"/>
</dbReference>
<accession>A0A367QDN6</accession>
<keyword evidence="6" id="KW-1185">Reference proteome</keyword>
<comment type="caution">
    <text evidence="5">The sequence shown here is derived from an EMBL/GenBank/DDBJ whole genome shotgun (WGS) entry which is preliminary data.</text>
</comment>
<dbReference type="InterPro" id="IPR001451">
    <property type="entry name" value="Hexapep"/>
</dbReference>
<evidence type="ECO:0000313" key="6">
    <source>
        <dbReference type="Proteomes" id="UP000252107"/>
    </source>
</evidence>
<dbReference type="PROSITE" id="PS00101">
    <property type="entry name" value="HEXAPEP_TRANSFERASES"/>
    <property type="match status" value="1"/>
</dbReference>
<evidence type="ECO:0000256" key="3">
    <source>
        <dbReference type="ARBA" id="ARBA00022737"/>
    </source>
</evidence>
<protein>
    <submittedName>
        <fullName evidence="5">Serine acetyltransferase</fullName>
    </submittedName>
</protein>